<evidence type="ECO:0000313" key="1">
    <source>
        <dbReference type="EMBL" id="KAL2504772.1"/>
    </source>
</evidence>
<gene>
    <name evidence="1" type="ORF">Adt_20393</name>
</gene>
<protein>
    <submittedName>
        <fullName evidence="1">Uncharacterized protein</fullName>
    </submittedName>
</protein>
<dbReference type="EMBL" id="JBFOLK010000006">
    <property type="protein sequence ID" value="KAL2504772.1"/>
    <property type="molecule type" value="Genomic_DNA"/>
</dbReference>
<proteinExistence type="predicted"/>
<sequence length="152" mass="16393">MAEEFQGEDYGRRNWWSSSRTAFGSSPCSMAINGGGSFGWAKTRLNPTNDEKSSSVAAGPNPVIWASKWGDLALVGWGGGRNYLRCERPRCSRPASNTALVDENAVVREVLEERRGHIHGVGQILNGTLHTDLALTVGSQAPPADLPSQSLR</sequence>
<keyword evidence="2" id="KW-1185">Reference proteome</keyword>
<reference evidence="2" key="1">
    <citation type="submission" date="2024-07" db="EMBL/GenBank/DDBJ databases">
        <title>Two chromosome-level genome assemblies of Korean endemic species Abeliophyllum distichum and Forsythia ovata (Oleaceae).</title>
        <authorList>
            <person name="Jang H."/>
        </authorList>
    </citation>
    <scope>NUCLEOTIDE SEQUENCE [LARGE SCALE GENOMIC DNA]</scope>
</reference>
<comment type="caution">
    <text evidence="1">The sequence shown here is derived from an EMBL/GenBank/DDBJ whole genome shotgun (WGS) entry which is preliminary data.</text>
</comment>
<organism evidence="1 2">
    <name type="scientific">Abeliophyllum distichum</name>
    <dbReference type="NCBI Taxonomy" id="126358"/>
    <lineage>
        <taxon>Eukaryota</taxon>
        <taxon>Viridiplantae</taxon>
        <taxon>Streptophyta</taxon>
        <taxon>Embryophyta</taxon>
        <taxon>Tracheophyta</taxon>
        <taxon>Spermatophyta</taxon>
        <taxon>Magnoliopsida</taxon>
        <taxon>eudicotyledons</taxon>
        <taxon>Gunneridae</taxon>
        <taxon>Pentapetalae</taxon>
        <taxon>asterids</taxon>
        <taxon>lamiids</taxon>
        <taxon>Lamiales</taxon>
        <taxon>Oleaceae</taxon>
        <taxon>Forsythieae</taxon>
        <taxon>Abeliophyllum</taxon>
    </lineage>
</organism>
<evidence type="ECO:0000313" key="2">
    <source>
        <dbReference type="Proteomes" id="UP001604336"/>
    </source>
</evidence>
<name>A0ABD1SWF8_9LAMI</name>
<accession>A0ABD1SWF8</accession>
<dbReference type="AlphaFoldDB" id="A0ABD1SWF8"/>
<dbReference type="Proteomes" id="UP001604336">
    <property type="component" value="Unassembled WGS sequence"/>
</dbReference>